<sequence>MCAHRVIKYNDNITL</sequence>
<keyword evidence="2" id="KW-1185">Reference proteome</keyword>
<dbReference type="EMBL" id="AABL01002504">
    <property type="protein sequence ID" value="EAA19396.1"/>
    <property type="molecule type" value="Genomic_DNA"/>
</dbReference>
<protein>
    <submittedName>
        <fullName evidence="1">Uncharacterized protein</fullName>
    </submittedName>
</protein>
<name>Q7R923_PLAYO</name>
<proteinExistence type="predicted"/>
<reference evidence="1 2" key="1">
    <citation type="journal article" date="2002" name="Nature">
        <title>Genome sequence and comparative analysis of the model rodent malaria parasite Plasmodium yoelii yoelii.</title>
        <authorList>
            <person name="Carlton J.M."/>
            <person name="Angiuoli S.V."/>
            <person name="Suh B.B."/>
            <person name="Kooij T.W."/>
            <person name="Pertea M."/>
            <person name="Silva J.C."/>
            <person name="Ermolaeva M.D."/>
            <person name="Allen J.E."/>
            <person name="Selengut J.D."/>
            <person name="Koo H.L."/>
            <person name="Peterson J.D."/>
            <person name="Pop M."/>
            <person name="Kosack D.S."/>
            <person name="Shumway M.F."/>
            <person name="Bidwell S.L."/>
            <person name="Shallom S.J."/>
            <person name="van Aken S.E."/>
            <person name="Riedmuller S.B."/>
            <person name="Feldblyum T.V."/>
            <person name="Cho J.K."/>
            <person name="Quackenbush J."/>
            <person name="Sedegah M."/>
            <person name="Shoaibi A."/>
            <person name="Cummings L.M."/>
            <person name="Florens L."/>
            <person name="Yates J.R."/>
            <person name="Raine J.D."/>
            <person name="Sinden R.E."/>
            <person name="Harris M.A."/>
            <person name="Cunningham D.A."/>
            <person name="Preiser P.R."/>
            <person name="Bergman L.W."/>
            <person name="Vaidya A.B."/>
            <person name="van Lin L.H."/>
            <person name="Janse C.J."/>
            <person name="Waters A.P."/>
            <person name="Smith H.O."/>
            <person name="White O.R."/>
            <person name="Salzberg S.L."/>
            <person name="Venter J.C."/>
            <person name="Fraser C.M."/>
            <person name="Hoffman S.L."/>
            <person name="Gardner M.J."/>
            <person name="Carucci D.J."/>
        </authorList>
    </citation>
    <scope>NUCLEOTIDE SEQUENCE [LARGE SCALE GENOMIC DNA]</scope>
    <source>
        <strain evidence="1 2">17XNL</strain>
    </source>
</reference>
<comment type="caution">
    <text evidence="1">The sequence shown here is derived from an EMBL/GenBank/DDBJ whole genome shotgun (WGS) entry which is preliminary data.</text>
</comment>
<accession>Q7R923</accession>
<dbReference type="InParanoid" id="Q7R923"/>
<dbReference type="PaxDb" id="73239-Q7R923"/>
<dbReference type="Proteomes" id="UP000008553">
    <property type="component" value="Unassembled WGS sequence"/>
</dbReference>
<evidence type="ECO:0000313" key="1">
    <source>
        <dbReference type="EMBL" id="EAA19396.1"/>
    </source>
</evidence>
<evidence type="ECO:0000313" key="2">
    <source>
        <dbReference type="Proteomes" id="UP000008553"/>
    </source>
</evidence>
<organism evidence="1 2">
    <name type="scientific">Plasmodium yoelii yoelii</name>
    <dbReference type="NCBI Taxonomy" id="73239"/>
    <lineage>
        <taxon>Eukaryota</taxon>
        <taxon>Sar</taxon>
        <taxon>Alveolata</taxon>
        <taxon>Apicomplexa</taxon>
        <taxon>Aconoidasida</taxon>
        <taxon>Haemosporida</taxon>
        <taxon>Plasmodiidae</taxon>
        <taxon>Plasmodium</taxon>
        <taxon>Plasmodium (Vinckeia)</taxon>
    </lineage>
</organism>
<gene>
    <name evidence="1" type="ORF">PY07046</name>
</gene>